<accession>A0A1B6K1Q3</accession>
<evidence type="ECO:0000256" key="2">
    <source>
        <dbReference type="ARBA" id="ARBA00022989"/>
    </source>
</evidence>
<feature type="non-terminal residue" evidence="6">
    <location>
        <position position="112"/>
    </location>
</feature>
<keyword evidence="1 4" id="KW-0812">Transmembrane</keyword>
<gene>
    <name evidence="6" type="ORF">g.58050</name>
</gene>
<reference evidence="6" key="1">
    <citation type="submission" date="2015-11" db="EMBL/GenBank/DDBJ databases">
        <title>De novo transcriptome assembly of four potential Pierce s Disease insect vectors from Arizona vineyards.</title>
        <authorList>
            <person name="Tassone E.E."/>
        </authorList>
    </citation>
    <scope>NUCLEOTIDE SEQUENCE</scope>
</reference>
<dbReference type="GO" id="GO:0005524">
    <property type="term" value="F:ATP binding"/>
    <property type="evidence" value="ECO:0007669"/>
    <property type="project" value="InterPro"/>
</dbReference>
<dbReference type="GO" id="GO:0016020">
    <property type="term" value="C:membrane"/>
    <property type="evidence" value="ECO:0007669"/>
    <property type="project" value="InterPro"/>
</dbReference>
<keyword evidence="3 4" id="KW-0472">Membrane</keyword>
<evidence type="ECO:0000256" key="3">
    <source>
        <dbReference type="ARBA" id="ARBA00023136"/>
    </source>
</evidence>
<dbReference type="AlphaFoldDB" id="A0A1B6K1Q3"/>
<dbReference type="SUPFAM" id="SSF90123">
    <property type="entry name" value="ABC transporter transmembrane region"/>
    <property type="match status" value="1"/>
</dbReference>
<feature type="transmembrane region" description="Helical" evidence="4">
    <location>
        <begin position="67"/>
        <end position="84"/>
    </location>
</feature>
<dbReference type="EMBL" id="GECU01002320">
    <property type="protein sequence ID" value="JAT05387.1"/>
    <property type="molecule type" value="Transcribed_RNA"/>
</dbReference>
<keyword evidence="2 4" id="KW-1133">Transmembrane helix</keyword>
<evidence type="ECO:0000259" key="5">
    <source>
        <dbReference type="PROSITE" id="PS50929"/>
    </source>
</evidence>
<sequence length="112" mass="12964">VKTFNREEKEIETYDKSFAPLDKKTRSYHCMQGAFVCLQKLLMMVPHFAILYLFFTGHDTGLSVFDLIFYNSVFMSYKGNFVALRNHILAVAKKSADMEPRLVRRVKNEGGC</sequence>
<proteinExistence type="predicted"/>
<name>A0A1B6K1Q3_9HEMI</name>
<dbReference type="InterPro" id="IPR011527">
    <property type="entry name" value="ABC1_TM_dom"/>
</dbReference>
<dbReference type="GO" id="GO:0140359">
    <property type="term" value="F:ABC-type transporter activity"/>
    <property type="evidence" value="ECO:0007669"/>
    <property type="project" value="InterPro"/>
</dbReference>
<evidence type="ECO:0000256" key="4">
    <source>
        <dbReference type="SAM" id="Phobius"/>
    </source>
</evidence>
<organism evidence="6">
    <name type="scientific">Homalodisca liturata</name>
    <dbReference type="NCBI Taxonomy" id="320908"/>
    <lineage>
        <taxon>Eukaryota</taxon>
        <taxon>Metazoa</taxon>
        <taxon>Ecdysozoa</taxon>
        <taxon>Arthropoda</taxon>
        <taxon>Hexapoda</taxon>
        <taxon>Insecta</taxon>
        <taxon>Pterygota</taxon>
        <taxon>Neoptera</taxon>
        <taxon>Paraneoptera</taxon>
        <taxon>Hemiptera</taxon>
        <taxon>Auchenorrhyncha</taxon>
        <taxon>Membracoidea</taxon>
        <taxon>Cicadellidae</taxon>
        <taxon>Cicadellinae</taxon>
        <taxon>Proconiini</taxon>
        <taxon>Homalodisca</taxon>
    </lineage>
</organism>
<dbReference type="InterPro" id="IPR036640">
    <property type="entry name" value="ABC1_TM_sf"/>
</dbReference>
<dbReference type="PROSITE" id="PS50929">
    <property type="entry name" value="ABC_TM1F"/>
    <property type="match status" value="1"/>
</dbReference>
<feature type="domain" description="ABC transmembrane type-1" evidence="5">
    <location>
        <begin position="1"/>
        <end position="93"/>
    </location>
</feature>
<evidence type="ECO:0000313" key="6">
    <source>
        <dbReference type="EMBL" id="JAT05387.1"/>
    </source>
</evidence>
<feature type="non-terminal residue" evidence="6">
    <location>
        <position position="1"/>
    </location>
</feature>
<protein>
    <recommendedName>
        <fullName evidence="5">ABC transmembrane type-1 domain-containing protein</fullName>
    </recommendedName>
</protein>
<feature type="transmembrane region" description="Helical" evidence="4">
    <location>
        <begin position="33"/>
        <end position="55"/>
    </location>
</feature>
<evidence type="ECO:0000256" key="1">
    <source>
        <dbReference type="ARBA" id="ARBA00022692"/>
    </source>
</evidence>